<dbReference type="STRING" id="1313304.CALK_0637"/>
<dbReference type="Gene3D" id="3.20.20.150">
    <property type="entry name" value="Divalent-metal-dependent TIM barrel enzymes"/>
    <property type="match status" value="1"/>
</dbReference>
<dbReference type="InterPro" id="IPR036237">
    <property type="entry name" value="Xyl_isomerase-like_sf"/>
</dbReference>
<keyword evidence="3 9" id="KW-0479">Metal-binding</keyword>
<dbReference type="InterPro" id="IPR013022">
    <property type="entry name" value="Xyl_isomerase-like_TIM-brl"/>
</dbReference>
<dbReference type="GO" id="GO:0008833">
    <property type="term" value="F:deoxyribonuclease IV (phage-T4-induced) activity"/>
    <property type="evidence" value="ECO:0007669"/>
    <property type="project" value="UniProtKB-UniRule"/>
</dbReference>
<keyword evidence="2 9" id="KW-0540">Nuclease</keyword>
<keyword evidence="8 9" id="KW-0234">DNA repair</keyword>
<organism evidence="11 12">
    <name type="scientific">Chitinivibrio alkaliphilus ACht1</name>
    <dbReference type="NCBI Taxonomy" id="1313304"/>
    <lineage>
        <taxon>Bacteria</taxon>
        <taxon>Pseudomonadati</taxon>
        <taxon>Fibrobacterota</taxon>
        <taxon>Chitinivibrionia</taxon>
        <taxon>Chitinivibrionales</taxon>
        <taxon>Chitinivibrionaceae</taxon>
        <taxon>Chitinivibrio</taxon>
    </lineage>
</organism>
<dbReference type="PATRIC" id="fig|1313304.3.peg.608"/>
<gene>
    <name evidence="9" type="primary">nfo</name>
    <name evidence="11" type="ORF">CALK_0637</name>
</gene>
<dbReference type="OrthoDB" id="9805666at2"/>
<feature type="binding site" evidence="9">
    <location>
        <position position="179"/>
    </location>
    <ligand>
        <name>Zn(2+)</name>
        <dbReference type="ChEBI" id="CHEBI:29105"/>
        <label>2</label>
    </ligand>
</feature>
<dbReference type="HAMAP" id="MF_00152">
    <property type="entry name" value="Nfo"/>
    <property type="match status" value="1"/>
</dbReference>
<evidence type="ECO:0000259" key="10">
    <source>
        <dbReference type="Pfam" id="PF01261"/>
    </source>
</evidence>
<dbReference type="PANTHER" id="PTHR21445:SF0">
    <property type="entry name" value="APURINIC-APYRIMIDINIC ENDONUCLEASE"/>
    <property type="match status" value="1"/>
</dbReference>
<dbReference type="eggNOG" id="COG0648">
    <property type="taxonomic scope" value="Bacteria"/>
</dbReference>
<dbReference type="SUPFAM" id="SSF51658">
    <property type="entry name" value="Xylose isomerase-like"/>
    <property type="match status" value="1"/>
</dbReference>
<dbReference type="PANTHER" id="PTHR21445">
    <property type="entry name" value="ENDONUCLEASE IV ENDODEOXYRIBONUCLEASE IV"/>
    <property type="match status" value="1"/>
</dbReference>
<feature type="domain" description="Xylose isomerase-like TIM barrel" evidence="10">
    <location>
        <begin position="19"/>
        <end position="277"/>
    </location>
</feature>
<feature type="binding site" evidence="9">
    <location>
        <position position="109"/>
    </location>
    <ligand>
        <name>Zn(2+)</name>
        <dbReference type="ChEBI" id="CHEBI:29105"/>
        <label>1</label>
    </ligand>
</feature>
<sequence>MKYIGPHVSITGGVQNAPERASELGATGFGMFTKNQRQWHAKPLTPDTISSFWENMHAAEYTSDMVLPHGTYLVNLCNPEREKRIKSLSCCIDELQRCSLLSLATLNIHPGSHLNKNSESQALALIAESINSALAETEDVTLVLENTSGQGTNLGYRLEHLAEIISQVNKKNRMGVCIDTCHAFSAGYDLSTKEGAAQFFEELDARIGLSYLRGLHLNDSKTPFGSRKDRHEILGAGELGMAVFEYIAQNDTFTKIPLVLETPRPELWKQEISHLQELAGGLCLPPQP</sequence>
<protein>
    <recommendedName>
        <fullName evidence="9">Probable endonuclease 4</fullName>
        <ecNumber evidence="9">3.1.21.2</ecNumber>
    </recommendedName>
    <alternativeName>
        <fullName evidence="9">Endodeoxyribonuclease IV</fullName>
    </alternativeName>
    <alternativeName>
        <fullName evidence="9">Endonuclease IV</fullName>
    </alternativeName>
</protein>
<dbReference type="GO" id="GO:0008081">
    <property type="term" value="F:phosphoric diester hydrolase activity"/>
    <property type="evidence" value="ECO:0007669"/>
    <property type="project" value="TreeGrafter"/>
</dbReference>
<dbReference type="GO" id="GO:0008270">
    <property type="term" value="F:zinc ion binding"/>
    <property type="evidence" value="ECO:0007669"/>
    <property type="project" value="UniProtKB-UniRule"/>
</dbReference>
<dbReference type="InterPro" id="IPR018246">
    <property type="entry name" value="AP_endonuc_F2_Zn_BS"/>
</dbReference>
<dbReference type="EMBL" id="ASJR01000004">
    <property type="protein sequence ID" value="ERP38860.1"/>
    <property type="molecule type" value="Genomic_DNA"/>
</dbReference>
<keyword evidence="4 9" id="KW-0255">Endonuclease</keyword>
<feature type="binding site" evidence="9">
    <location>
        <position position="231"/>
    </location>
    <ligand>
        <name>Zn(2+)</name>
        <dbReference type="ChEBI" id="CHEBI:29105"/>
        <label>3</label>
    </ligand>
</feature>
<comment type="caution">
    <text evidence="11">The sequence shown here is derived from an EMBL/GenBank/DDBJ whole genome shotgun (WGS) entry which is preliminary data.</text>
</comment>
<comment type="cofactor">
    <cofactor evidence="9">
        <name>Zn(2+)</name>
        <dbReference type="ChEBI" id="CHEBI:29105"/>
    </cofactor>
    <text evidence="9">Binds 3 Zn(2+) ions.</text>
</comment>
<dbReference type="PROSITE" id="PS51432">
    <property type="entry name" value="AP_NUCLEASE_F2_4"/>
    <property type="match status" value="1"/>
</dbReference>
<dbReference type="AlphaFoldDB" id="U7D7D3"/>
<comment type="similarity">
    <text evidence="1 9">Belongs to the AP endonuclease 2 family.</text>
</comment>
<dbReference type="Proteomes" id="UP000017148">
    <property type="component" value="Unassembled WGS sequence"/>
</dbReference>
<evidence type="ECO:0000256" key="1">
    <source>
        <dbReference type="ARBA" id="ARBA00005340"/>
    </source>
</evidence>
<keyword evidence="5 9" id="KW-0227">DNA damage</keyword>
<comment type="catalytic activity">
    <reaction evidence="9">
        <text>Endonucleolytic cleavage to 5'-phosphooligonucleotide end-products.</text>
        <dbReference type="EC" id="3.1.21.2"/>
    </reaction>
</comment>
<reference evidence="11 12" key="1">
    <citation type="journal article" date="2013" name="Environ. Microbiol.">
        <title>Genome analysis of Chitinivibrio alkaliphilus gen. nov., sp. nov., a novel extremely haloalkaliphilic anaerobic chitinolytic bacterium from the candidate phylum Termite Group 3.</title>
        <authorList>
            <person name="Sorokin D.Y."/>
            <person name="Gumerov V.M."/>
            <person name="Rakitin A.L."/>
            <person name="Beletsky A.V."/>
            <person name="Damste J.S."/>
            <person name="Muyzer G."/>
            <person name="Mardanov A.V."/>
            <person name="Ravin N.V."/>
        </authorList>
    </citation>
    <scope>NUCLEOTIDE SEQUENCE [LARGE SCALE GENOMIC DNA]</scope>
    <source>
        <strain evidence="11 12">ACht1</strain>
    </source>
</reference>
<keyword evidence="7 9" id="KW-0862">Zinc</keyword>
<evidence type="ECO:0000256" key="5">
    <source>
        <dbReference type="ARBA" id="ARBA00022763"/>
    </source>
</evidence>
<dbReference type="FunFam" id="3.20.20.150:FF:000001">
    <property type="entry name" value="Probable endonuclease 4"/>
    <property type="match status" value="1"/>
</dbReference>
<feature type="binding site" evidence="9">
    <location>
        <position position="69"/>
    </location>
    <ligand>
        <name>Zn(2+)</name>
        <dbReference type="ChEBI" id="CHEBI:29105"/>
        <label>1</label>
    </ligand>
</feature>
<dbReference type="PROSITE" id="PS00730">
    <property type="entry name" value="AP_NUCLEASE_F2_2"/>
    <property type="match status" value="1"/>
</dbReference>
<evidence type="ECO:0000256" key="6">
    <source>
        <dbReference type="ARBA" id="ARBA00022801"/>
    </source>
</evidence>
<proteinExistence type="inferred from homology"/>
<feature type="binding site" evidence="9">
    <location>
        <position position="229"/>
    </location>
    <ligand>
        <name>Zn(2+)</name>
        <dbReference type="ChEBI" id="CHEBI:29105"/>
        <label>3</label>
    </ligand>
</feature>
<dbReference type="RefSeq" id="WP_022636159.1">
    <property type="nucleotide sequence ID" value="NZ_ASJR01000004.1"/>
</dbReference>
<dbReference type="InterPro" id="IPR001719">
    <property type="entry name" value="AP_endonuc_2"/>
</dbReference>
<evidence type="ECO:0000313" key="11">
    <source>
        <dbReference type="EMBL" id="ERP38860.1"/>
    </source>
</evidence>
<dbReference type="PROSITE" id="PS00731">
    <property type="entry name" value="AP_NUCLEASE_F2_3"/>
    <property type="match status" value="1"/>
</dbReference>
<dbReference type="NCBIfam" id="TIGR00587">
    <property type="entry name" value="nfo"/>
    <property type="match status" value="1"/>
</dbReference>
<evidence type="ECO:0000256" key="8">
    <source>
        <dbReference type="ARBA" id="ARBA00023204"/>
    </source>
</evidence>
<evidence type="ECO:0000256" key="7">
    <source>
        <dbReference type="ARBA" id="ARBA00022833"/>
    </source>
</evidence>
<evidence type="ECO:0000256" key="4">
    <source>
        <dbReference type="ARBA" id="ARBA00022759"/>
    </source>
</evidence>
<evidence type="ECO:0000313" key="12">
    <source>
        <dbReference type="Proteomes" id="UP000017148"/>
    </source>
</evidence>
<dbReference type="GO" id="GO:0003906">
    <property type="term" value="F:DNA-(apurinic or apyrimidinic site) endonuclease activity"/>
    <property type="evidence" value="ECO:0007669"/>
    <property type="project" value="TreeGrafter"/>
</dbReference>
<feature type="binding site" evidence="9">
    <location>
        <position position="216"/>
    </location>
    <ligand>
        <name>Zn(2+)</name>
        <dbReference type="ChEBI" id="CHEBI:29105"/>
        <label>2</label>
    </ligand>
</feature>
<feature type="binding site" evidence="9">
    <location>
        <position position="145"/>
    </location>
    <ligand>
        <name>Zn(2+)</name>
        <dbReference type="ChEBI" id="CHEBI:29105"/>
        <label>1</label>
    </ligand>
</feature>
<dbReference type="NCBIfam" id="NF002199">
    <property type="entry name" value="PRK01060.1-4"/>
    <property type="match status" value="1"/>
</dbReference>
<feature type="binding site" evidence="9">
    <location>
        <position position="182"/>
    </location>
    <ligand>
        <name>Zn(2+)</name>
        <dbReference type="ChEBI" id="CHEBI:29105"/>
        <label>3</label>
    </ligand>
</feature>
<dbReference type="EC" id="3.1.21.2" evidence="9"/>
<keyword evidence="12" id="KW-1185">Reference proteome</keyword>
<evidence type="ECO:0000256" key="9">
    <source>
        <dbReference type="HAMAP-Rule" id="MF_00152"/>
    </source>
</evidence>
<comment type="function">
    <text evidence="9">Endonuclease IV plays a role in DNA repair. It cleaves phosphodiester bonds at apurinic or apyrimidinic (AP) sites, generating a 3'-hydroxyl group and a 5'-terminal sugar phosphate.</text>
</comment>
<feature type="binding site" evidence="9">
    <location>
        <position position="261"/>
    </location>
    <ligand>
        <name>Zn(2+)</name>
        <dbReference type="ChEBI" id="CHEBI:29105"/>
        <label>2</label>
    </ligand>
</feature>
<dbReference type="GO" id="GO:0003677">
    <property type="term" value="F:DNA binding"/>
    <property type="evidence" value="ECO:0007669"/>
    <property type="project" value="InterPro"/>
</dbReference>
<evidence type="ECO:0000256" key="2">
    <source>
        <dbReference type="ARBA" id="ARBA00022722"/>
    </source>
</evidence>
<dbReference type="CDD" id="cd00019">
    <property type="entry name" value="AP2Ec"/>
    <property type="match status" value="1"/>
</dbReference>
<dbReference type="SMART" id="SM00518">
    <property type="entry name" value="AP2Ec"/>
    <property type="match status" value="1"/>
</dbReference>
<dbReference type="Pfam" id="PF01261">
    <property type="entry name" value="AP_endonuc_2"/>
    <property type="match status" value="1"/>
</dbReference>
<evidence type="ECO:0000256" key="3">
    <source>
        <dbReference type="ARBA" id="ARBA00022723"/>
    </source>
</evidence>
<feature type="binding site" evidence="9">
    <location>
        <position position="145"/>
    </location>
    <ligand>
        <name>Zn(2+)</name>
        <dbReference type="ChEBI" id="CHEBI:29105"/>
        <label>2</label>
    </ligand>
</feature>
<keyword evidence="6 9" id="KW-0378">Hydrolase</keyword>
<dbReference type="GO" id="GO:0006284">
    <property type="term" value="P:base-excision repair"/>
    <property type="evidence" value="ECO:0007669"/>
    <property type="project" value="TreeGrafter"/>
</dbReference>
<name>U7D7D3_9BACT</name>
<accession>U7D7D3</accession>